<sequence>MTAYTTYRIFESREEAAAMQALLSKNGIPNSMEEGKAIFDTPIVGAMNMQQYFVKIPQDKFLTANAILEAAVDLNALEVEDDYYLLSFTDGELLDLVKRRDEWGEFDYALAKKLLAERGISLNDSQLKEMQEKRIAELKTTESPGIGYICGGYLAALLVAMAGVGIGLYLRSAYRKLPDGTTVHKFEESARQHGLWIIVMSVALKLGQIAYLFYYGIPFSPVRVLFWGFGRKFF</sequence>
<name>A0A3E1P472_9BACT</name>
<evidence type="ECO:0000313" key="2">
    <source>
        <dbReference type="EMBL" id="RFM34972.1"/>
    </source>
</evidence>
<dbReference type="Proteomes" id="UP000261174">
    <property type="component" value="Unassembled WGS sequence"/>
</dbReference>
<evidence type="ECO:0008006" key="4">
    <source>
        <dbReference type="Google" id="ProtNLM"/>
    </source>
</evidence>
<accession>A0A3E1P472</accession>
<dbReference type="AlphaFoldDB" id="A0A3E1P472"/>
<keyword evidence="1" id="KW-0472">Membrane</keyword>
<dbReference type="RefSeq" id="WP_116852456.1">
    <property type="nucleotide sequence ID" value="NZ_QTJV01000002.1"/>
</dbReference>
<keyword evidence="1" id="KW-0812">Transmembrane</keyword>
<feature type="transmembrane region" description="Helical" evidence="1">
    <location>
        <begin position="146"/>
        <end position="170"/>
    </location>
</feature>
<dbReference type="OrthoDB" id="9814194at2"/>
<protein>
    <recommendedName>
        <fullName evidence="4">DUF2007 domain-containing protein</fullName>
    </recommendedName>
</protein>
<keyword evidence="1" id="KW-1133">Transmembrane helix</keyword>
<organism evidence="2 3">
    <name type="scientific">Chitinophaga silvisoli</name>
    <dbReference type="NCBI Taxonomy" id="2291814"/>
    <lineage>
        <taxon>Bacteria</taxon>
        <taxon>Pseudomonadati</taxon>
        <taxon>Bacteroidota</taxon>
        <taxon>Chitinophagia</taxon>
        <taxon>Chitinophagales</taxon>
        <taxon>Chitinophagaceae</taxon>
        <taxon>Chitinophaga</taxon>
    </lineage>
</organism>
<feature type="transmembrane region" description="Helical" evidence="1">
    <location>
        <begin position="195"/>
        <end position="217"/>
    </location>
</feature>
<evidence type="ECO:0000313" key="3">
    <source>
        <dbReference type="Proteomes" id="UP000261174"/>
    </source>
</evidence>
<evidence type="ECO:0000256" key="1">
    <source>
        <dbReference type="SAM" id="Phobius"/>
    </source>
</evidence>
<proteinExistence type="predicted"/>
<reference evidence="2 3" key="1">
    <citation type="submission" date="2018-08" db="EMBL/GenBank/DDBJ databases">
        <title>Chitinophaga sp. K20C18050901, a novel bacterium isolated from forest soil.</title>
        <authorList>
            <person name="Wang C."/>
        </authorList>
    </citation>
    <scope>NUCLEOTIDE SEQUENCE [LARGE SCALE GENOMIC DNA]</scope>
    <source>
        <strain evidence="2 3">K20C18050901</strain>
    </source>
</reference>
<dbReference type="EMBL" id="QTJV01000002">
    <property type="protein sequence ID" value="RFM34972.1"/>
    <property type="molecule type" value="Genomic_DNA"/>
</dbReference>
<gene>
    <name evidence="2" type="ORF">DXN04_06105</name>
</gene>
<comment type="caution">
    <text evidence="2">The sequence shown here is derived from an EMBL/GenBank/DDBJ whole genome shotgun (WGS) entry which is preliminary data.</text>
</comment>
<keyword evidence="3" id="KW-1185">Reference proteome</keyword>